<dbReference type="InterPro" id="IPR004020">
    <property type="entry name" value="DAPIN"/>
</dbReference>
<dbReference type="Proteomes" id="UP000257200">
    <property type="component" value="Unplaced"/>
</dbReference>
<reference evidence="2" key="1">
    <citation type="submission" date="2025-08" db="UniProtKB">
        <authorList>
            <consortium name="Ensembl"/>
        </authorList>
    </citation>
    <scope>IDENTIFICATION</scope>
</reference>
<dbReference type="Gene3D" id="1.10.533.10">
    <property type="entry name" value="Death Domain, Fas"/>
    <property type="match status" value="1"/>
</dbReference>
<name>A0A3Q1FCS9_9TELE</name>
<dbReference type="STRING" id="80966.ENSAPOP00000014089"/>
<evidence type="ECO:0000259" key="1">
    <source>
        <dbReference type="PROSITE" id="PS50824"/>
    </source>
</evidence>
<dbReference type="Ensembl" id="ENSAPOT00000022406.1">
    <property type="protein sequence ID" value="ENSAPOP00000014089.1"/>
    <property type="gene ID" value="ENSAPOG00000016924.1"/>
</dbReference>
<dbReference type="PROSITE" id="PS50824">
    <property type="entry name" value="DAPIN"/>
    <property type="match status" value="1"/>
</dbReference>
<feature type="domain" description="Pyrin" evidence="1">
    <location>
        <begin position="1"/>
        <end position="90"/>
    </location>
</feature>
<dbReference type="CDD" id="cd08321">
    <property type="entry name" value="Pyrin_ASC-like"/>
    <property type="match status" value="1"/>
</dbReference>
<reference evidence="2" key="2">
    <citation type="submission" date="2025-09" db="UniProtKB">
        <authorList>
            <consortium name="Ensembl"/>
        </authorList>
    </citation>
    <scope>IDENTIFICATION</scope>
</reference>
<dbReference type="InParanoid" id="A0A3Q1FCS9"/>
<proteinExistence type="predicted"/>
<dbReference type="GeneTree" id="ENSGT01120000272237"/>
<evidence type="ECO:0000313" key="2">
    <source>
        <dbReference type="Ensembl" id="ENSAPOP00000014089.1"/>
    </source>
</evidence>
<dbReference type="InterPro" id="IPR011029">
    <property type="entry name" value="DEATH-like_dom_sf"/>
</dbReference>
<dbReference type="SUPFAM" id="SSF47986">
    <property type="entry name" value="DEATH domain"/>
    <property type="match status" value="1"/>
</dbReference>
<dbReference type="AlphaFoldDB" id="A0A3Q1FCS9"/>
<organism evidence="2 3">
    <name type="scientific">Acanthochromis polyacanthus</name>
    <name type="common">spiny chromis</name>
    <dbReference type="NCBI Taxonomy" id="80966"/>
    <lineage>
        <taxon>Eukaryota</taxon>
        <taxon>Metazoa</taxon>
        <taxon>Chordata</taxon>
        <taxon>Craniata</taxon>
        <taxon>Vertebrata</taxon>
        <taxon>Euteleostomi</taxon>
        <taxon>Actinopterygii</taxon>
        <taxon>Neopterygii</taxon>
        <taxon>Teleostei</taxon>
        <taxon>Neoteleostei</taxon>
        <taxon>Acanthomorphata</taxon>
        <taxon>Ovalentaria</taxon>
        <taxon>Pomacentridae</taxon>
        <taxon>Acanthochromis</taxon>
    </lineage>
</organism>
<sequence>MASVKEVLFATLEELLPEQLNTFQWYLTSDVLEGFDHIPRGRINGVSRTSTVDLLVDTYGYNGAITITVTVLLKMKLKLRAETLQKKYAEGKTNFF</sequence>
<accession>A0A3Q1FCS9</accession>
<dbReference type="Pfam" id="PF02758">
    <property type="entry name" value="PYRIN"/>
    <property type="match status" value="1"/>
</dbReference>
<dbReference type="SMART" id="SM01289">
    <property type="entry name" value="PYRIN"/>
    <property type="match status" value="1"/>
</dbReference>
<evidence type="ECO:0000313" key="3">
    <source>
        <dbReference type="Proteomes" id="UP000257200"/>
    </source>
</evidence>
<protein>
    <recommendedName>
        <fullName evidence="1">Pyrin domain-containing protein</fullName>
    </recommendedName>
</protein>
<keyword evidence="3" id="KW-1185">Reference proteome</keyword>